<evidence type="ECO:0000256" key="3">
    <source>
        <dbReference type="ARBA" id="ARBA00022475"/>
    </source>
</evidence>
<protein>
    <submittedName>
        <fullName evidence="9">Positive regulator of comK</fullName>
    </submittedName>
</protein>
<evidence type="ECO:0000313" key="9">
    <source>
        <dbReference type="EMBL" id="AEN91807.1"/>
    </source>
</evidence>
<dbReference type="PANTHER" id="PTHR34296">
    <property type="entry name" value="TRANSCRIPTIONAL ACTIVATOR PROTEIN MED"/>
    <property type="match status" value="1"/>
</dbReference>
<dbReference type="PANTHER" id="PTHR34296:SF2">
    <property type="entry name" value="ABC TRANSPORTER GUANOSINE-BINDING PROTEIN NUPN"/>
    <property type="match status" value="1"/>
</dbReference>
<organism evidence="9 10">
    <name type="scientific">Priestia megaterium (strain WSH-002)</name>
    <name type="common">Bacillus megaterium</name>
    <dbReference type="NCBI Taxonomy" id="1006007"/>
    <lineage>
        <taxon>Bacteria</taxon>
        <taxon>Bacillati</taxon>
        <taxon>Bacillota</taxon>
        <taxon>Bacilli</taxon>
        <taxon>Bacillales</taxon>
        <taxon>Bacillaceae</taxon>
        <taxon>Priestia</taxon>
    </lineage>
</organism>
<keyword evidence="6" id="KW-0449">Lipoprotein</keyword>
<gene>
    <name evidence="9" type="primary">med</name>
    <name evidence="9" type="ORF">BMWSH_4929</name>
</gene>
<dbReference type="InterPro" id="IPR028082">
    <property type="entry name" value="Peripla_BP_I"/>
</dbReference>
<feature type="domain" description="ABC transporter substrate-binding protein PnrA-like" evidence="8">
    <location>
        <begin position="45"/>
        <end position="316"/>
    </location>
</feature>
<dbReference type="SUPFAM" id="SSF53822">
    <property type="entry name" value="Periplasmic binding protein-like I"/>
    <property type="match status" value="1"/>
</dbReference>
<name>A0A8D3X3B9_PRIMW</name>
<comment type="subcellular location">
    <subcellularLocation>
        <location evidence="1">Cell membrane</location>
        <topology evidence="1">Lipid-anchor</topology>
    </subcellularLocation>
</comment>
<dbReference type="Proteomes" id="UP000001283">
    <property type="component" value="Chromosome"/>
</dbReference>
<reference evidence="9 10" key="1">
    <citation type="journal article" date="2011" name="J. Bacteriol.">
        <title>Complete genome sequence of the industrial strain Bacillus megaterium WSH-002.</title>
        <authorList>
            <person name="Liu L."/>
            <person name="Li Y."/>
            <person name="Zhang J."/>
            <person name="Zou W."/>
            <person name="Zhou Z."/>
            <person name="Liu J."/>
            <person name="Li X."/>
            <person name="Wang L."/>
            <person name="Chen J."/>
        </authorList>
    </citation>
    <scope>NUCLEOTIDE SEQUENCE [LARGE SCALE GENOMIC DNA]</scope>
    <source>
        <strain evidence="9 10">WSH-002</strain>
    </source>
</reference>
<evidence type="ECO:0000259" key="8">
    <source>
        <dbReference type="Pfam" id="PF02608"/>
    </source>
</evidence>
<dbReference type="InterPro" id="IPR003760">
    <property type="entry name" value="PnrA-like"/>
</dbReference>
<dbReference type="GO" id="GO:0005886">
    <property type="term" value="C:plasma membrane"/>
    <property type="evidence" value="ECO:0007669"/>
    <property type="project" value="UniProtKB-SubCell"/>
</dbReference>
<dbReference type="AlphaFoldDB" id="A0A8D3X3B9"/>
<accession>A0A8D3X3B9</accession>
<sequence>MQRSRQLRLILLLALIVIASFLIIIISKTQGIISQQTTKKVENTSVAILTSDVLTDQSWGSLAYKGKINIEQQYPVSAQVISEVNTNQKMKEAAEKVIKNGTKVVIGHGREFSTVFTELAPKYPHVHFVTIHGTSTYKNQTVYTFDQTKIEYLAGTAAAMKTKTKKIGLIDAFEAREKNPGFEKGIKASDSSIAFYYRVANSRDDGVKAVKLLRELKDEGVDIVYAKGNSYNQEVIQEAKVQGMYVIGYLDDQAYMGRSVILTSVINDVPQAYNVIMKDYFSKTGLPTGEVKLDARDGVYKLAPFGPMYSKGEKQILYSKVRMSTQPK</sequence>
<keyword evidence="7" id="KW-1133">Transmembrane helix</keyword>
<evidence type="ECO:0000256" key="5">
    <source>
        <dbReference type="ARBA" id="ARBA00023136"/>
    </source>
</evidence>
<dbReference type="InterPro" id="IPR050957">
    <property type="entry name" value="BMP_lipoprotein"/>
</dbReference>
<dbReference type="EMBL" id="CP003017">
    <property type="protein sequence ID" value="AEN91807.1"/>
    <property type="molecule type" value="Genomic_DNA"/>
</dbReference>
<dbReference type="Gene3D" id="3.40.50.2300">
    <property type="match status" value="2"/>
</dbReference>
<proteinExistence type="inferred from homology"/>
<evidence type="ECO:0000256" key="6">
    <source>
        <dbReference type="ARBA" id="ARBA00023288"/>
    </source>
</evidence>
<dbReference type="KEGG" id="bmh:BMWSH_4929"/>
<comment type="similarity">
    <text evidence="2">Belongs to the BMP lipoprotein family.</text>
</comment>
<evidence type="ECO:0000256" key="1">
    <source>
        <dbReference type="ARBA" id="ARBA00004193"/>
    </source>
</evidence>
<evidence type="ECO:0000256" key="7">
    <source>
        <dbReference type="SAM" id="Phobius"/>
    </source>
</evidence>
<dbReference type="RefSeq" id="WP_014461919.1">
    <property type="nucleotide sequence ID" value="NC_017138.1"/>
</dbReference>
<evidence type="ECO:0000256" key="4">
    <source>
        <dbReference type="ARBA" id="ARBA00022729"/>
    </source>
</evidence>
<feature type="transmembrane region" description="Helical" evidence="7">
    <location>
        <begin position="7"/>
        <end position="26"/>
    </location>
</feature>
<evidence type="ECO:0000313" key="10">
    <source>
        <dbReference type="Proteomes" id="UP000001283"/>
    </source>
</evidence>
<dbReference type="Pfam" id="PF02608">
    <property type="entry name" value="Bmp"/>
    <property type="match status" value="1"/>
</dbReference>
<keyword evidence="7" id="KW-0812">Transmembrane</keyword>
<evidence type="ECO:0000256" key="2">
    <source>
        <dbReference type="ARBA" id="ARBA00008610"/>
    </source>
</evidence>
<keyword evidence="3" id="KW-1003">Cell membrane</keyword>
<keyword evidence="5 7" id="KW-0472">Membrane</keyword>
<keyword evidence="4" id="KW-0732">Signal</keyword>